<dbReference type="EMBL" id="QEAO01000001">
    <property type="protein sequence ID" value="TPX38361.1"/>
    <property type="molecule type" value="Genomic_DNA"/>
</dbReference>
<proteinExistence type="predicted"/>
<feature type="domain" description="WW" evidence="4">
    <location>
        <begin position="15"/>
        <end position="49"/>
    </location>
</feature>
<comment type="caution">
    <text evidence="5">The sequence shown here is derived from an EMBL/GenBank/DDBJ whole genome shotgun (WGS) entry which is preliminary data.</text>
</comment>
<dbReference type="Pfam" id="PF00397">
    <property type="entry name" value="WW"/>
    <property type="match status" value="1"/>
</dbReference>
<organism evidence="5 6">
    <name type="scientific">Synchytrium microbalum</name>
    <dbReference type="NCBI Taxonomy" id="1806994"/>
    <lineage>
        <taxon>Eukaryota</taxon>
        <taxon>Fungi</taxon>
        <taxon>Fungi incertae sedis</taxon>
        <taxon>Chytridiomycota</taxon>
        <taxon>Chytridiomycota incertae sedis</taxon>
        <taxon>Chytridiomycetes</taxon>
        <taxon>Synchytriales</taxon>
        <taxon>Synchytriaceae</taxon>
        <taxon>Synchytrium</taxon>
    </lineage>
</organism>
<reference evidence="5 6" key="1">
    <citation type="journal article" date="2019" name="Sci. Rep.">
        <title>Comparative genomics of chytrid fungi reveal insights into the obligate biotrophic and pathogenic lifestyle of Synchytrium endobioticum.</title>
        <authorList>
            <person name="van de Vossenberg B.T.L.H."/>
            <person name="Warris S."/>
            <person name="Nguyen H.D.T."/>
            <person name="van Gent-Pelzer M.P.E."/>
            <person name="Joly D.L."/>
            <person name="van de Geest H.C."/>
            <person name="Bonants P.J.M."/>
            <person name="Smith D.S."/>
            <person name="Levesque C.A."/>
            <person name="van der Lee T.A.J."/>
        </authorList>
    </citation>
    <scope>NUCLEOTIDE SEQUENCE [LARGE SCALE GENOMIC DNA]</scope>
    <source>
        <strain evidence="5 6">JEL517</strain>
    </source>
</reference>
<dbReference type="Proteomes" id="UP000319731">
    <property type="component" value="Unassembled WGS sequence"/>
</dbReference>
<dbReference type="PROSITE" id="PS50020">
    <property type="entry name" value="WW_DOMAIN_2"/>
    <property type="match status" value="2"/>
</dbReference>
<dbReference type="OrthoDB" id="3045089at2759"/>
<feature type="coiled-coil region" evidence="2">
    <location>
        <begin position="116"/>
        <end position="230"/>
    </location>
</feature>
<evidence type="ECO:0000313" key="6">
    <source>
        <dbReference type="Proteomes" id="UP000319731"/>
    </source>
</evidence>
<dbReference type="PANTHER" id="PTHR10316">
    <property type="entry name" value="MEMBRANE ASSOCIATED GUANYLATE KINASE-RELATED"/>
    <property type="match status" value="1"/>
</dbReference>
<dbReference type="GO" id="GO:0007165">
    <property type="term" value="P:signal transduction"/>
    <property type="evidence" value="ECO:0007669"/>
    <property type="project" value="TreeGrafter"/>
</dbReference>
<dbReference type="SMART" id="SM00456">
    <property type="entry name" value="WW"/>
    <property type="match status" value="2"/>
</dbReference>
<dbReference type="SUPFAM" id="SSF51045">
    <property type="entry name" value="WW domain"/>
    <property type="match status" value="2"/>
</dbReference>
<dbReference type="InterPro" id="IPR001202">
    <property type="entry name" value="WW_dom"/>
</dbReference>
<dbReference type="STRING" id="1806994.A0A507CFU4"/>
<evidence type="ECO:0000256" key="3">
    <source>
        <dbReference type="SAM" id="MobiDB-lite"/>
    </source>
</evidence>
<keyword evidence="6" id="KW-1185">Reference proteome</keyword>
<dbReference type="PROSITE" id="PS01159">
    <property type="entry name" value="WW_DOMAIN_1"/>
    <property type="match status" value="1"/>
</dbReference>
<name>A0A507CFU4_9FUNG</name>
<dbReference type="InterPro" id="IPR036020">
    <property type="entry name" value="WW_dom_sf"/>
</dbReference>
<evidence type="ECO:0000259" key="4">
    <source>
        <dbReference type="PROSITE" id="PS50020"/>
    </source>
</evidence>
<evidence type="ECO:0000313" key="5">
    <source>
        <dbReference type="EMBL" id="TPX38361.1"/>
    </source>
</evidence>
<keyword evidence="1" id="KW-0677">Repeat</keyword>
<dbReference type="PANTHER" id="PTHR10316:SF68">
    <property type="entry name" value="AGAP003128-PA"/>
    <property type="match status" value="1"/>
</dbReference>
<dbReference type="GO" id="GO:0005737">
    <property type="term" value="C:cytoplasm"/>
    <property type="evidence" value="ECO:0007669"/>
    <property type="project" value="TreeGrafter"/>
</dbReference>
<feature type="domain" description="WW" evidence="4">
    <location>
        <begin position="64"/>
        <end position="97"/>
    </location>
</feature>
<evidence type="ECO:0000256" key="2">
    <source>
        <dbReference type="SAM" id="Coils"/>
    </source>
</evidence>
<accession>A0A507CFU4</accession>
<gene>
    <name evidence="5" type="ORF">SmJEL517_g00192</name>
</gene>
<dbReference type="CDD" id="cd00201">
    <property type="entry name" value="WW"/>
    <property type="match status" value="2"/>
</dbReference>
<sequence length="418" mass="47717">MSTATPSAKTKSDEYPLPEGWLKAFSDEHKRYYFIHKPTRSTSWIDPREANWKPKSWEECTKPEDVPYGWEIATDPLIGTYFIDHINKQTLLDDPRSDKHKRQVDEIKSFVKSGAIDAVEKNLTKKLQHLQIVEENVLKKEGDGDVSASELENAVRLRAETEELKTEMEALKADIESMKRLAERLEETETSQLERQQQIQREIETVQAELAKEVAAKEELQKELKTMQQKFDIPEEAQADFGTFDDDVSTVSSIESSPTESSINKYLPLFDTIPRRRTGDEVASDFIYPTIKGESVTRVERELTLLTLKKKLKTERDLVQELIDVKKIAIQVNDETSLHSKPEWIAQINQYAARSKTIRAKINKKRDKNVDALTFREKMLFYTTQGVVDGGGVEGGENGENQQQGGERSRKSSAVPPV</sequence>
<protein>
    <recommendedName>
        <fullName evidence="4">WW domain-containing protein</fullName>
    </recommendedName>
</protein>
<dbReference type="RefSeq" id="XP_031028075.1">
    <property type="nucleotide sequence ID" value="XM_031166122.1"/>
</dbReference>
<dbReference type="GeneID" id="42001419"/>
<feature type="region of interest" description="Disordered" evidence="3">
    <location>
        <begin position="390"/>
        <end position="418"/>
    </location>
</feature>
<keyword evidence="2" id="KW-0175">Coiled coil</keyword>
<evidence type="ECO:0000256" key="1">
    <source>
        <dbReference type="ARBA" id="ARBA00022737"/>
    </source>
</evidence>
<dbReference type="AlphaFoldDB" id="A0A507CFU4"/>
<dbReference type="Gene3D" id="2.20.70.10">
    <property type="match status" value="2"/>
</dbReference>